<organism evidence="1 2">
    <name type="scientific">Candidatus Gottesmanbacteria bacterium RIFCSPHIGHO2_01_FULL_46_14</name>
    <dbReference type="NCBI Taxonomy" id="1798380"/>
    <lineage>
        <taxon>Bacteria</taxon>
        <taxon>Candidatus Gottesmaniibacteriota</taxon>
    </lineage>
</organism>
<proteinExistence type="predicted"/>
<dbReference type="AlphaFoldDB" id="A0A1F5ZJA4"/>
<name>A0A1F5ZJA4_9BACT</name>
<reference evidence="1 2" key="1">
    <citation type="journal article" date="2016" name="Nat. Commun.">
        <title>Thousands of microbial genomes shed light on interconnected biogeochemical processes in an aquifer system.</title>
        <authorList>
            <person name="Anantharaman K."/>
            <person name="Brown C.T."/>
            <person name="Hug L.A."/>
            <person name="Sharon I."/>
            <person name="Castelle C.J."/>
            <person name="Probst A.J."/>
            <person name="Thomas B.C."/>
            <person name="Singh A."/>
            <person name="Wilkins M.J."/>
            <person name="Karaoz U."/>
            <person name="Brodie E.L."/>
            <person name="Williams K.H."/>
            <person name="Hubbard S.S."/>
            <person name="Banfield J.F."/>
        </authorList>
    </citation>
    <scope>NUCLEOTIDE SEQUENCE [LARGE SCALE GENOMIC DNA]</scope>
</reference>
<gene>
    <name evidence="1" type="ORF">A2875_01430</name>
</gene>
<evidence type="ECO:0000313" key="1">
    <source>
        <dbReference type="EMBL" id="OGG12414.1"/>
    </source>
</evidence>
<comment type="caution">
    <text evidence="1">The sequence shown here is derived from an EMBL/GenBank/DDBJ whole genome shotgun (WGS) entry which is preliminary data.</text>
</comment>
<protein>
    <submittedName>
        <fullName evidence="1">Uncharacterized protein</fullName>
    </submittedName>
</protein>
<accession>A0A1F5ZJA4</accession>
<dbReference type="EMBL" id="MFJJ01000063">
    <property type="protein sequence ID" value="OGG12414.1"/>
    <property type="molecule type" value="Genomic_DNA"/>
</dbReference>
<sequence>MREGFSVPRPEDLLTLKYRAYTSRLGSSKGRKDLVDIVSLLGIQSLDWTRVPIDALTVAMRQTEIPELSLNRHVYARMKAGWKTTVAATAV</sequence>
<evidence type="ECO:0000313" key="2">
    <source>
        <dbReference type="Proteomes" id="UP000177416"/>
    </source>
</evidence>
<dbReference type="Proteomes" id="UP000177416">
    <property type="component" value="Unassembled WGS sequence"/>
</dbReference>